<organism evidence="6 7">
    <name type="scientific">candidate division WWE3 bacterium RIFCSPLOWO2_12_FULL_36_10</name>
    <dbReference type="NCBI Taxonomy" id="1802630"/>
    <lineage>
        <taxon>Bacteria</taxon>
        <taxon>Katanobacteria</taxon>
    </lineage>
</organism>
<evidence type="ECO:0000259" key="5">
    <source>
        <dbReference type="PROSITE" id="PS50850"/>
    </source>
</evidence>
<gene>
    <name evidence="6" type="ORF">A3H26_00600</name>
</gene>
<dbReference type="SUPFAM" id="SSF103473">
    <property type="entry name" value="MFS general substrate transporter"/>
    <property type="match status" value="1"/>
</dbReference>
<dbReference type="Pfam" id="PF07690">
    <property type="entry name" value="MFS_1"/>
    <property type="match status" value="1"/>
</dbReference>
<keyword evidence="2 4" id="KW-1133">Transmembrane helix</keyword>
<feature type="domain" description="Major facilitator superfamily (MFS) profile" evidence="5">
    <location>
        <begin position="1"/>
        <end position="133"/>
    </location>
</feature>
<proteinExistence type="predicted"/>
<dbReference type="EMBL" id="MEVN01000001">
    <property type="protein sequence ID" value="OGC57915.1"/>
    <property type="molecule type" value="Genomic_DNA"/>
</dbReference>
<keyword evidence="3 4" id="KW-0472">Membrane</keyword>
<evidence type="ECO:0000313" key="7">
    <source>
        <dbReference type="Proteomes" id="UP000177763"/>
    </source>
</evidence>
<feature type="transmembrane region" description="Helical" evidence="4">
    <location>
        <begin position="24"/>
        <end position="42"/>
    </location>
</feature>
<keyword evidence="1 4" id="KW-0812">Transmembrane</keyword>
<comment type="caution">
    <text evidence="6">The sequence shown here is derived from an EMBL/GenBank/DDBJ whole genome shotgun (WGS) entry which is preliminary data.</text>
</comment>
<feature type="transmembrane region" description="Helical" evidence="4">
    <location>
        <begin position="108"/>
        <end position="129"/>
    </location>
</feature>
<name>A0A1F4VLE7_UNCKA</name>
<dbReference type="InterPro" id="IPR036259">
    <property type="entry name" value="MFS_trans_sf"/>
</dbReference>
<evidence type="ECO:0000256" key="1">
    <source>
        <dbReference type="ARBA" id="ARBA00022692"/>
    </source>
</evidence>
<evidence type="ECO:0000256" key="3">
    <source>
        <dbReference type="ARBA" id="ARBA00023136"/>
    </source>
</evidence>
<dbReference type="InterPro" id="IPR020846">
    <property type="entry name" value="MFS_dom"/>
</dbReference>
<evidence type="ECO:0000313" key="6">
    <source>
        <dbReference type="EMBL" id="OGC57915.1"/>
    </source>
</evidence>
<dbReference type="InterPro" id="IPR011701">
    <property type="entry name" value="MFS"/>
</dbReference>
<sequence length="133" mass="14508">MSVPVMIGSLFAGHNRFFTRNVEGLIKVILVIGLGLIISAFAKNLIWFFVGLIFVEFAYGAINIITYGYLFNEVHPKHRSTVNSMISSAKTIGGAISLLVMGEIADLFSPQISIAVGGTLILLILLFYVKSKK</sequence>
<dbReference type="Proteomes" id="UP000177763">
    <property type="component" value="Unassembled WGS sequence"/>
</dbReference>
<dbReference type="Gene3D" id="1.20.1250.20">
    <property type="entry name" value="MFS general substrate transporter like domains"/>
    <property type="match status" value="1"/>
</dbReference>
<dbReference type="AlphaFoldDB" id="A0A1F4VLE7"/>
<reference evidence="6 7" key="1">
    <citation type="journal article" date="2016" name="Nat. Commun.">
        <title>Thousands of microbial genomes shed light on interconnected biogeochemical processes in an aquifer system.</title>
        <authorList>
            <person name="Anantharaman K."/>
            <person name="Brown C.T."/>
            <person name="Hug L.A."/>
            <person name="Sharon I."/>
            <person name="Castelle C.J."/>
            <person name="Probst A.J."/>
            <person name="Thomas B.C."/>
            <person name="Singh A."/>
            <person name="Wilkins M.J."/>
            <person name="Karaoz U."/>
            <person name="Brodie E.L."/>
            <person name="Williams K.H."/>
            <person name="Hubbard S.S."/>
            <person name="Banfield J.F."/>
        </authorList>
    </citation>
    <scope>NUCLEOTIDE SEQUENCE [LARGE SCALE GENOMIC DNA]</scope>
</reference>
<evidence type="ECO:0000256" key="4">
    <source>
        <dbReference type="SAM" id="Phobius"/>
    </source>
</evidence>
<protein>
    <recommendedName>
        <fullName evidence="5">Major facilitator superfamily (MFS) profile domain-containing protein</fullName>
    </recommendedName>
</protein>
<accession>A0A1F4VLE7</accession>
<evidence type="ECO:0000256" key="2">
    <source>
        <dbReference type="ARBA" id="ARBA00022989"/>
    </source>
</evidence>
<feature type="transmembrane region" description="Helical" evidence="4">
    <location>
        <begin position="48"/>
        <end position="70"/>
    </location>
</feature>
<dbReference type="PROSITE" id="PS50850">
    <property type="entry name" value="MFS"/>
    <property type="match status" value="1"/>
</dbReference>
<dbReference type="GO" id="GO:0022857">
    <property type="term" value="F:transmembrane transporter activity"/>
    <property type="evidence" value="ECO:0007669"/>
    <property type="project" value="InterPro"/>
</dbReference>